<dbReference type="Pfam" id="PF00172">
    <property type="entry name" value="Zn_clus"/>
    <property type="match status" value="1"/>
</dbReference>
<dbReference type="GeneID" id="27336064"/>
<proteinExistence type="predicted"/>
<dbReference type="CDD" id="cd00067">
    <property type="entry name" value="GAL4"/>
    <property type="match status" value="1"/>
</dbReference>
<dbReference type="PROSITE" id="PS00463">
    <property type="entry name" value="ZN2_CY6_FUNGAL_1"/>
    <property type="match status" value="1"/>
</dbReference>
<evidence type="ECO:0000313" key="8">
    <source>
        <dbReference type="EMBL" id="KIW13789.1"/>
    </source>
</evidence>
<dbReference type="InterPro" id="IPR001138">
    <property type="entry name" value="Zn2Cys6_DnaBD"/>
</dbReference>
<dbReference type="InterPro" id="IPR021858">
    <property type="entry name" value="Fun_TF"/>
</dbReference>
<keyword evidence="5" id="KW-0539">Nucleus</keyword>
<evidence type="ECO:0000313" key="9">
    <source>
        <dbReference type="Proteomes" id="UP000053328"/>
    </source>
</evidence>
<evidence type="ECO:0000256" key="2">
    <source>
        <dbReference type="ARBA" id="ARBA00023015"/>
    </source>
</evidence>
<dbReference type="GO" id="GO:0008270">
    <property type="term" value="F:zinc ion binding"/>
    <property type="evidence" value="ECO:0007669"/>
    <property type="project" value="InterPro"/>
</dbReference>
<gene>
    <name evidence="8" type="ORF">PV08_08981</name>
</gene>
<dbReference type="Pfam" id="PF11951">
    <property type="entry name" value="Fungal_trans_2"/>
    <property type="match status" value="2"/>
</dbReference>
<dbReference type="GO" id="GO:0045944">
    <property type="term" value="P:positive regulation of transcription by RNA polymerase II"/>
    <property type="evidence" value="ECO:0007669"/>
    <property type="project" value="TreeGrafter"/>
</dbReference>
<protein>
    <recommendedName>
        <fullName evidence="7">Zn(2)-C6 fungal-type domain-containing protein</fullName>
    </recommendedName>
</protein>
<dbReference type="VEuPathDB" id="FungiDB:PV08_08981"/>
<keyword evidence="2" id="KW-0805">Transcription regulation</keyword>
<accession>A0A0D2BRA5</accession>
<dbReference type="EMBL" id="KN847497">
    <property type="protein sequence ID" value="KIW13789.1"/>
    <property type="molecule type" value="Genomic_DNA"/>
</dbReference>
<feature type="region of interest" description="Disordered" evidence="6">
    <location>
        <begin position="120"/>
        <end position="148"/>
    </location>
</feature>
<evidence type="ECO:0000256" key="1">
    <source>
        <dbReference type="ARBA" id="ARBA00004123"/>
    </source>
</evidence>
<keyword evidence="4" id="KW-0804">Transcription</keyword>
<dbReference type="RefSeq" id="XP_016234005.1">
    <property type="nucleotide sequence ID" value="XM_016383302.1"/>
</dbReference>
<feature type="domain" description="Zn(2)-C6 fungal-type" evidence="7">
    <location>
        <begin position="13"/>
        <end position="41"/>
    </location>
</feature>
<reference evidence="8 9" key="1">
    <citation type="submission" date="2015-01" db="EMBL/GenBank/DDBJ databases">
        <title>The Genome Sequence of Exophiala spinifera CBS89968.</title>
        <authorList>
            <consortium name="The Broad Institute Genomics Platform"/>
            <person name="Cuomo C."/>
            <person name="de Hoog S."/>
            <person name="Gorbushina A."/>
            <person name="Stielow B."/>
            <person name="Teixiera M."/>
            <person name="Abouelleil A."/>
            <person name="Chapman S.B."/>
            <person name="Priest M."/>
            <person name="Young S.K."/>
            <person name="Wortman J."/>
            <person name="Nusbaum C."/>
            <person name="Birren B."/>
        </authorList>
    </citation>
    <scope>NUCLEOTIDE SEQUENCE [LARGE SCALE GENOMIC DNA]</scope>
    <source>
        <strain evidence="8 9">CBS 89968</strain>
    </source>
</reference>
<dbReference type="HOGENOM" id="CLU_014597_0_0_1"/>
<sequence length="663" mass="73769">MSVVDKNAKSRSGCRTCKQRRVKCDETKPSCQQCVLRDLECPGYEKRWKWSTKHEKPRRRNSSQVVSRPSRKNSSKATTLCDAGEVIPFDPELRNVAEISSESDKMLAPSLSSVQLAAGTLRSPPSARRQQDDQSSPPHKLDLIPGQSSTDVVQRTQAVSHYQSVWQSPDTVLGDPQGQVEYFTQKICRALTAFDSNYNQFRSVGGLRIKESLLYFSLCRYLTAAFLNSSDFEASNALVVQNAQTEILYRLQTEVAQLDISQPAKLAQVLMAVIMYGLAANWDGSNSPSKLHYHAAVRMYRHMYHPDNIPAARSATATSGGFQEFFAGCLLYWWMGLAFVSDTIECPLHEPPSWDCLQQSNLKFIPHPLVGVSPSSQRLLGQVGLLVHEQRLRCRRNAFVSMGALQKEFRAWQEAQELEEQALSLELPEAADFVDTGDPHTPIEDLINTAEVYRLSALVLLYRAFPDLLTARLTSNQGDAGDGTVGNYVAEQKRLSWITALAVHALETLCRNGARSGTRSIEQILLIIIAGELRKPPATISISQSCETSSDPIFQTPDAEPLSDSTHFQDEGASLLCEPPPDAVVEPLDQGAFSGGTPEAASVEEARSTLLRRLESICELLPYRSTELVKDLVLTVWARTDREGPEVFWMDIMIEKGWDFLVV</sequence>
<organism evidence="8 9">
    <name type="scientific">Exophiala spinifera</name>
    <dbReference type="NCBI Taxonomy" id="91928"/>
    <lineage>
        <taxon>Eukaryota</taxon>
        <taxon>Fungi</taxon>
        <taxon>Dikarya</taxon>
        <taxon>Ascomycota</taxon>
        <taxon>Pezizomycotina</taxon>
        <taxon>Eurotiomycetes</taxon>
        <taxon>Chaetothyriomycetidae</taxon>
        <taxon>Chaetothyriales</taxon>
        <taxon>Herpotrichiellaceae</taxon>
        <taxon>Exophiala</taxon>
    </lineage>
</organism>
<dbReference type="OrthoDB" id="4835445at2759"/>
<dbReference type="AlphaFoldDB" id="A0A0D2BRA5"/>
<dbReference type="PROSITE" id="PS50048">
    <property type="entry name" value="ZN2_CY6_FUNGAL_2"/>
    <property type="match status" value="1"/>
</dbReference>
<dbReference type="SUPFAM" id="SSF57701">
    <property type="entry name" value="Zn2/Cys6 DNA-binding domain"/>
    <property type="match status" value="1"/>
</dbReference>
<feature type="region of interest" description="Disordered" evidence="6">
    <location>
        <begin position="50"/>
        <end position="79"/>
    </location>
</feature>
<dbReference type="PANTHER" id="PTHR37534:SF11">
    <property type="entry name" value="ZN(II)2CYS6 TRANSCRIPTION FACTOR (EUROFUNG)"/>
    <property type="match status" value="1"/>
</dbReference>
<dbReference type="Gene3D" id="4.10.240.10">
    <property type="entry name" value="Zn(2)-C6 fungal-type DNA-binding domain"/>
    <property type="match status" value="1"/>
</dbReference>
<evidence type="ECO:0000259" key="7">
    <source>
        <dbReference type="PROSITE" id="PS50048"/>
    </source>
</evidence>
<dbReference type="GO" id="GO:0000976">
    <property type="term" value="F:transcription cis-regulatory region binding"/>
    <property type="evidence" value="ECO:0007669"/>
    <property type="project" value="TreeGrafter"/>
</dbReference>
<dbReference type="SMART" id="SM00066">
    <property type="entry name" value="GAL4"/>
    <property type="match status" value="1"/>
</dbReference>
<evidence type="ECO:0000256" key="5">
    <source>
        <dbReference type="ARBA" id="ARBA00023242"/>
    </source>
</evidence>
<dbReference type="InterPro" id="IPR036864">
    <property type="entry name" value="Zn2-C6_fun-type_DNA-bd_sf"/>
</dbReference>
<evidence type="ECO:0000256" key="6">
    <source>
        <dbReference type="SAM" id="MobiDB-lite"/>
    </source>
</evidence>
<comment type="subcellular location">
    <subcellularLocation>
        <location evidence="1">Nucleus</location>
    </subcellularLocation>
</comment>
<keyword evidence="9" id="KW-1185">Reference proteome</keyword>
<dbReference type="GO" id="GO:0000981">
    <property type="term" value="F:DNA-binding transcription factor activity, RNA polymerase II-specific"/>
    <property type="evidence" value="ECO:0007669"/>
    <property type="project" value="InterPro"/>
</dbReference>
<keyword evidence="3" id="KW-0238">DNA-binding</keyword>
<dbReference type="PANTHER" id="PTHR37534">
    <property type="entry name" value="TRANSCRIPTIONAL ACTIVATOR PROTEIN UGA3"/>
    <property type="match status" value="1"/>
</dbReference>
<evidence type="ECO:0000256" key="4">
    <source>
        <dbReference type="ARBA" id="ARBA00023163"/>
    </source>
</evidence>
<dbReference type="GO" id="GO:0005634">
    <property type="term" value="C:nucleus"/>
    <property type="evidence" value="ECO:0007669"/>
    <property type="project" value="UniProtKB-SubCell"/>
</dbReference>
<dbReference type="Proteomes" id="UP000053328">
    <property type="component" value="Unassembled WGS sequence"/>
</dbReference>
<evidence type="ECO:0000256" key="3">
    <source>
        <dbReference type="ARBA" id="ARBA00023125"/>
    </source>
</evidence>
<name>A0A0D2BRA5_9EURO</name>